<dbReference type="EMBL" id="MRCB01000016">
    <property type="protein sequence ID" value="OKH22076.1"/>
    <property type="molecule type" value="Genomic_DNA"/>
</dbReference>
<keyword evidence="1" id="KW-0812">Transmembrane</keyword>
<proteinExistence type="predicted"/>
<name>A0A1U7HES3_9CYAN</name>
<dbReference type="Proteomes" id="UP000186868">
    <property type="component" value="Unassembled WGS sequence"/>
</dbReference>
<keyword evidence="1" id="KW-0472">Membrane</keyword>
<feature type="transmembrane region" description="Helical" evidence="1">
    <location>
        <begin position="12"/>
        <end position="32"/>
    </location>
</feature>
<accession>A0A1U7HES3</accession>
<keyword evidence="1" id="KW-1133">Transmembrane helix</keyword>
<dbReference type="AlphaFoldDB" id="A0A1U7HES3"/>
<comment type="caution">
    <text evidence="2">The sequence shown here is derived from an EMBL/GenBank/DDBJ whole genome shotgun (WGS) entry which is preliminary data.</text>
</comment>
<evidence type="ECO:0000313" key="3">
    <source>
        <dbReference type="Proteomes" id="UP000186868"/>
    </source>
</evidence>
<protein>
    <submittedName>
        <fullName evidence="2">Uncharacterized protein</fullName>
    </submittedName>
</protein>
<evidence type="ECO:0000256" key="1">
    <source>
        <dbReference type="SAM" id="Phobius"/>
    </source>
</evidence>
<dbReference type="OrthoDB" id="427568at2"/>
<reference evidence="2 3" key="1">
    <citation type="submission" date="2016-11" db="EMBL/GenBank/DDBJ databases">
        <title>Draft Genome Sequences of Nine Cyanobacterial Strains from Diverse Habitats.</title>
        <authorList>
            <person name="Zhu T."/>
            <person name="Hou S."/>
            <person name="Lu X."/>
            <person name="Hess W.R."/>
        </authorList>
    </citation>
    <scope>NUCLEOTIDE SEQUENCE [LARGE SCALE GENOMIC DNA]</scope>
    <source>
        <strain evidence="2 3">NIES-593</strain>
    </source>
</reference>
<evidence type="ECO:0000313" key="2">
    <source>
        <dbReference type="EMBL" id="OKH22076.1"/>
    </source>
</evidence>
<gene>
    <name evidence="2" type="ORF">NIES593_13780</name>
</gene>
<sequence>MLFAVRDRKTTIVIRNYCIVLGCVTLLCLGLAEVYNHPSRVAQQDRLNNYGYFIGAGLVDYANRAIYR</sequence>
<keyword evidence="3" id="KW-1185">Reference proteome</keyword>
<organism evidence="2 3">
    <name type="scientific">Hydrococcus rivularis NIES-593</name>
    <dbReference type="NCBI Taxonomy" id="1921803"/>
    <lineage>
        <taxon>Bacteria</taxon>
        <taxon>Bacillati</taxon>
        <taxon>Cyanobacteriota</taxon>
        <taxon>Cyanophyceae</taxon>
        <taxon>Pleurocapsales</taxon>
        <taxon>Hydrococcaceae</taxon>
        <taxon>Hydrococcus</taxon>
    </lineage>
</organism>